<keyword evidence="1" id="KW-0804">Transcription</keyword>
<organism evidence="4">
    <name type="scientific">Oryza punctata</name>
    <name type="common">Red rice</name>
    <dbReference type="NCBI Taxonomy" id="4537"/>
    <lineage>
        <taxon>Eukaryota</taxon>
        <taxon>Viridiplantae</taxon>
        <taxon>Streptophyta</taxon>
        <taxon>Embryophyta</taxon>
        <taxon>Tracheophyta</taxon>
        <taxon>Spermatophyta</taxon>
        <taxon>Magnoliopsida</taxon>
        <taxon>Liliopsida</taxon>
        <taxon>Poales</taxon>
        <taxon>Poaceae</taxon>
        <taxon>BOP clade</taxon>
        <taxon>Oryzoideae</taxon>
        <taxon>Oryzeae</taxon>
        <taxon>Oryzinae</taxon>
        <taxon>Oryza</taxon>
    </lineage>
</organism>
<evidence type="ECO:0000259" key="3">
    <source>
        <dbReference type="Pfam" id="PF02309"/>
    </source>
</evidence>
<dbReference type="OMA" id="ERCEQPR"/>
<feature type="domain" description="AUX/IAA" evidence="3">
    <location>
        <begin position="118"/>
        <end position="141"/>
    </location>
</feature>
<feature type="region of interest" description="Disordered" evidence="2">
    <location>
        <begin position="55"/>
        <end position="119"/>
    </location>
</feature>
<comment type="subcellular location">
    <subcellularLocation>
        <location evidence="1">Nucleus</location>
    </subcellularLocation>
</comment>
<comment type="similarity">
    <text evidence="1">Belongs to the Aux/IAA family.</text>
</comment>
<dbReference type="Pfam" id="PF02309">
    <property type="entry name" value="AUX_IAA"/>
    <property type="match status" value="1"/>
</dbReference>
<dbReference type="AlphaFoldDB" id="A0A0E0MPC6"/>
<accession>A0A0E0MPC6</accession>
<evidence type="ECO:0000313" key="5">
    <source>
        <dbReference type="Proteomes" id="UP000026962"/>
    </source>
</evidence>
<comment type="subunit">
    <text evidence="1">Homodimers and heterodimers.</text>
</comment>
<dbReference type="InterPro" id="IPR033389">
    <property type="entry name" value="AUX/IAA_dom"/>
</dbReference>
<dbReference type="eggNOG" id="ENOG502QPNB">
    <property type="taxonomic scope" value="Eukaryota"/>
</dbReference>
<keyword evidence="1" id="KW-0805">Transcription regulation</keyword>
<dbReference type="Proteomes" id="UP000026962">
    <property type="component" value="Chromosome 12"/>
</dbReference>
<proteinExistence type="inferred from homology"/>
<reference evidence="4" key="1">
    <citation type="submission" date="2015-04" db="UniProtKB">
        <authorList>
            <consortium name="EnsemblPlants"/>
        </authorList>
    </citation>
    <scope>IDENTIFICATION</scope>
</reference>
<dbReference type="STRING" id="4537.A0A0E0MPC6"/>
<dbReference type="HOGENOM" id="CLU_146275_0_0_1"/>
<dbReference type="Gramene" id="OPUNC12G16340.2">
    <property type="protein sequence ID" value="OPUNC12G16340.2"/>
    <property type="gene ID" value="OPUNC12G16340"/>
</dbReference>
<feature type="region of interest" description="Disordered" evidence="2">
    <location>
        <begin position="14"/>
        <end position="38"/>
    </location>
</feature>
<dbReference type="GO" id="GO:0009734">
    <property type="term" value="P:auxin-activated signaling pathway"/>
    <property type="evidence" value="ECO:0007669"/>
    <property type="project" value="UniProtKB-UniRule"/>
</dbReference>
<evidence type="ECO:0000256" key="2">
    <source>
        <dbReference type="SAM" id="MobiDB-lite"/>
    </source>
</evidence>
<sequence length="150" mass="15375">MAMAADLGFEATELRLGLPGGGGGDGETAAARSSSGKRGFAETIDLKLKLEPAAAAVDDDDKEEAADDREKKVDVVGADNDDASPPAAAAGGGGMKRSPSQSSVVTAAADPEKPRAPKMFVESCKRLRIMKGSEAIGLAPRAMEKCKNRS</sequence>
<dbReference type="GO" id="GO:0005634">
    <property type="term" value="C:nucleus"/>
    <property type="evidence" value="ECO:0007669"/>
    <property type="project" value="UniProtKB-SubCell"/>
</dbReference>
<name>A0A0E0MPC6_ORYPU</name>
<comment type="function">
    <text evidence="1">Aux/IAA proteins are short-lived transcriptional factors that function as repressors of early auxin response genes at low auxin concentrations.</text>
</comment>
<dbReference type="EnsemblPlants" id="OPUNC12G16340.2">
    <property type="protein sequence ID" value="OPUNC12G16340.2"/>
    <property type="gene ID" value="OPUNC12G16340"/>
</dbReference>
<feature type="compositionally biased region" description="Acidic residues" evidence="2">
    <location>
        <begin position="57"/>
        <end position="67"/>
    </location>
</feature>
<evidence type="ECO:0000313" key="4">
    <source>
        <dbReference type="EnsemblPlants" id="OPUNC12G16340.2"/>
    </source>
</evidence>
<keyword evidence="1" id="KW-0539">Nucleus</keyword>
<keyword evidence="5" id="KW-1185">Reference proteome</keyword>
<evidence type="ECO:0000256" key="1">
    <source>
        <dbReference type="RuleBase" id="RU004549"/>
    </source>
</evidence>
<reference evidence="4" key="2">
    <citation type="submission" date="2018-05" db="EMBL/GenBank/DDBJ databases">
        <title>OpunRS2 (Oryza punctata Reference Sequence Version 2).</title>
        <authorList>
            <person name="Zhang J."/>
            <person name="Kudrna D."/>
            <person name="Lee S."/>
            <person name="Talag J."/>
            <person name="Welchert J."/>
            <person name="Wing R.A."/>
        </authorList>
    </citation>
    <scope>NUCLEOTIDE SEQUENCE [LARGE SCALE GENOMIC DNA]</scope>
</reference>
<protein>
    <recommendedName>
        <fullName evidence="1">Auxin-responsive protein</fullName>
    </recommendedName>
</protein>
<keyword evidence="1" id="KW-0927">Auxin signaling pathway</keyword>
<keyword evidence="1" id="KW-0678">Repressor</keyword>